<dbReference type="CDD" id="cd00805">
    <property type="entry name" value="TyrRS_core"/>
    <property type="match status" value="1"/>
</dbReference>
<dbReference type="AlphaFoldDB" id="A0A5C5Z5P6"/>
<keyword evidence="3 11" id="KW-0436">Ligase</keyword>
<dbReference type="PRINTS" id="PR01040">
    <property type="entry name" value="TRNASYNTHTYR"/>
</dbReference>
<feature type="binding site" evidence="11">
    <location>
        <position position="37"/>
    </location>
    <ligand>
        <name>L-tyrosine</name>
        <dbReference type="ChEBI" id="CHEBI:58315"/>
    </ligand>
</feature>
<dbReference type="GO" id="GO:0004831">
    <property type="term" value="F:tyrosine-tRNA ligase activity"/>
    <property type="evidence" value="ECO:0007669"/>
    <property type="project" value="UniProtKB-UniRule"/>
</dbReference>
<dbReference type="GO" id="GO:0005524">
    <property type="term" value="F:ATP binding"/>
    <property type="evidence" value="ECO:0007669"/>
    <property type="project" value="UniProtKB-UniRule"/>
</dbReference>
<keyword evidence="15" id="KW-1185">Reference proteome</keyword>
<dbReference type="FunFam" id="1.10.240.10:FF:000001">
    <property type="entry name" value="Tyrosine--tRNA ligase"/>
    <property type="match status" value="1"/>
</dbReference>
<keyword evidence="8 11" id="KW-0030">Aminoacyl-tRNA synthetase</keyword>
<dbReference type="Gene3D" id="3.40.50.620">
    <property type="entry name" value="HUPs"/>
    <property type="match status" value="1"/>
</dbReference>
<keyword evidence="7 11" id="KW-0648">Protein biosynthesis</keyword>
<dbReference type="Proteomes" id="UP000315010">
    <property type="component" value="Unassembled WGS sequence"/>
</dbReference>
<evidence type="ECO:0000256" key="4">
    <source>
        <dbReference type="ARBA" id="ARBA00022741"/>
    </source>
</evidence>
<keyword evidence="5 11" id="KW-0067">ATP-binding</keyword>
<dbReference type="PANTHER" id="PTHR11766">
    <property type="entry name" value="TYROSYL-TRNA SYNTHETASE"/>
    <property type="match status" value="1"/>
</dbReference>
<comment type="caution">
    <text evidence="14">The sequence shown here is derived from an EMBL/GenBank/DDBJ whole genome shotgun (WGS) entry which is preliminary data.</text>
</comment>
<comment type="subcellular location">
    <subcellularLocation>
        <location evidence="1 11">Cytoplasm</location>
    </subcellularLocation>
</comment>
<feature type="short sequence motif" description="'KMSKS' region" evidence="11">
    <location>
        <begin position="233"/>
        <end position="237"/>
    </location>
</feature>
<sequence>MTTKNLIEDLRWRGLIHQTTDEAELSKLLQSEPQTIYIGFDPTASSLHVGHLMQVMMLRRFQQAGHRPIALVGGATGMIGDPSGKSEERNLLSPEQLQSNVDGVGKQMKQFLVFDGSSGAKLLNNFDWMQGYSYLEFLRDVGKNFPVGAMMGKESVRSRLESEAGLSYTEFSYMLLQAYDFVYLCREHNCRIQAGGSDQWGNITAGIDLGRRMLGKQLFGLTAPLLTTSDGRKMGKTEKGAIWLDPDRTSPYEFYQYWINVDDADVMRCIAYLTEIHRDEYDSLAEQTASDPGRRGAQKRLAQWMTELVHGAEGIASAQRATSILFGGEIEKATDAQLGQIFADVPSVETDRSVLSGEGWWIVEALQKSSLVKSSSEARRSIKEGSVYLNNRRVTDMDVRLTEADLASETVLVLRRGKKKYALIRFTTNR</sequence>
<comment type="catalytic activity">
    <reaction evidence="9 11">
        <text>tRNA(Tyr) + L-tyrosine + ATP = L-tyrosyl-tRNA(Tyr) + AMP + diphosphate + H(+)</text>
        <dbReference type="Rhea" id="RHEA:10220"/>
        <dbReference type="Rhea" id="RHEA-COMP:9706"/>
        <dbReference type="Rhea" id="RHEA-COMP:9707"/>
        <dbReference type="ChEBI" id="CHEBI:15378"/>
        <dbReference type="ChEBI" id="CHEBI:30616"/>
        <dbReference type="ChEBI" id="CHEBI:33019"/>
        <dbReference type="ChEBI" id="CHEBI:58315"/>
        <dbReference type="ChEBI" id="CHEBI:78442"/>
        <dbReference type="ChEBI" id="CHEBI:78536"/>
        <dbReference type="ChEBI" id="CHEBI:456215"/>
        <dbReference type="EC" id="6.1.1.1"/>
    </reaction>
</comment>
<comment type="function">
    <text evidence="11">Catalyzes the attachment of tyrosine to tRNA(Tyr) in a two-step reaction: tyrosine is first activated by ATP to form Tyr-AMP and then transferred to the acceptor end of tRNA(Tyr).</text>
</comment>
<comment type="similarity">
    <text evidence="10 11">Belongs to the class-I aminoacyl-tRNA synthetase family. TyrS type 1 subfamily.</text>
</comment>
<name>A0A5C5Z5P6_9BACT</name>
<evidence type="ECO:0000256" key="2">
    <source>
        <dbReference type="ARBA" id="ARBA00022490"/>
    </source>
</evidence>
<dbReference type="Pfam" id="PF22421">
    <property type="entry name" value="SYY_C-terminal"/>
    <property type="match status" value="1"/>
</dbReference>
<dbReference type="GO" id="GO:0042803">
    <property type="term" value="F:protein homodimerization activity"/>
    <property type="evidence" value="ECO:0007669"/>
    <property type="project" value="UniProtKB-ARBA"/>
</dbReference>
<dbReference type="Gene3D" id="1.10.240.10">
    <property type="entry name" value="Tyrosyl-Transfer RNA Synthetase"/>
    <property type="match status" value="1"/>
</dbReference>
<dbReference type="InterPro" id="IPR054608">
    <property type="entry name" value="SYY-like_C"/>
</dbReference>
<dbReference type="PROSITE" id="PS50889">
    <property type="entry name" value="S4"/>
    <property type="match status" value="1"/>
</dbReference>
<dbReference type="EMBL" id="SJPJ01000001">
    <property type="protein sequence ID" value="TWT82396.1"/>
    <property type="molecule type" value="Genomic_DNA"/>
</dbReference>
<keyword evidence="4 11" id="KW-0547">Nucleotide-binding</keyword>
<dbReference type="SUPFAM" id="SSF52374">
    <property type="entry name" value="Nucleotidylyl transferase"/>
    <property type="match status" value="1"/>
</dbReference>
<evidence type="ECO:0000256" key="8">
    <source>
        <dbReference type="ARBA" id="ARBA00023146"/>
    </source>
</evidence>
<dbReference type="HAMAP" id="MF_02006">
    <property type="entry name" value="Tyr_tRNA_synth_type1"/>
    <property type="match status" value="1"/>
</dbReference>
<dbReference type="RefSeq" id="WP_146398877.1">
    <property type="nucleotide sequence ID" value="NZ_SJPJ01000001.1"/>
</dbReference>
<dbReference type="EC" id="6.1.1.1" evidence="11"/>
<protein>
    <recommendedName>
        <fullName evidence="11">Tyrosine--tRNA ligase</fullName>
        <ecNumber evidence="11">6.1.1.1</ecNumber>
    </recommendedName>
    <alternativeName>
        <fullName evidence="11">Tyrosyl-tRNA synthetase</fullName>
        <shortName evidence="11">TyrRS</shortName>
    </alternativeName>
</protein>
<dbReference type="NCBIfam" id="TIGR00234">
    <property type="entry name" value="tyrS"/>
    <property type="match status" value="1"/>
</dbReference>
<dbReference type="GO" id="GO:0006437">
    <property type="term" value="P:tyrosyl-tRNA aminoacylation"/>
    <property type="evidence" value="ECO:0007669"/>
    <property type="project" value="UniProtKB-UniRule"/>
</dbReference>
<evidence type="ECO:0000256" key="5">
    <source>
        <dbReference type="ARBA" id="ARBA00022840"/>
    </source>
</evidence>
<feature type="domain" description="Tyrosine--tRNA ligase SYY-like C-terminal" evidence="13">
    <location>
        <begin position="338"/>
        <end position="424"/>
    </location>
</feature>
<evidence type="ECO:0000256" key="6">
    <source>
        <dbReference type="ARBA" id="ARBA00022884"/>
    </source>
</evidence>
<dbReference type="InterPro" id="IPR036986">
    <property type="entry name" value="S4_RNA-bd_sf"/>
</dbReference>
<accession>A0A5C5Z5P6</accession>
<dbReference type="GO" id="GO:0005829">
    <property type="term" value="C:cytosol"/>
    <property type="evidence" value="ECO:0007669"/>
    <property type="project" value="TreeGrafter"/>
</dbReference>
<dbReference type="SUPFAM" id="SSF55174">
    <property type="entry name" value="Alpha-L RNA-binding motif"/>
    <property type="match status" value="1"/>
</dbReference>
<dbReference type="Gene3D" id="3.10.290.10">
    <property type="entry name" value="RNA-binding S4 domain"/>
    <property type="match status" value="1"/>
</dbReference>
<feature type="binding site" evidence="11">
    <location>
        <position position="236"/>
    </location>
    <ligand>
        <name>ATP</name>
        <dbReference type="ChEBI" id="CHEBI:30616"/>
    </ligand>
</feature>
<keyword evidence="6 12" id="KW-0694">RNA-binding</keyword>
<evidence type="ECO:0000256" key="1">
    <source>
        <dbReference type="ARBA" id="ARBA00004496"/>
    </source>
</evidence>
<evidence type="ECO:0000256" key="10">
    <source>
        <dbReference type="ARBA" id="ARBA00060965"/>
    </source>
</evidence>
<dbReference type="InterPro" id="IPR002307">
    <property type="entry name" value="Tyr-tRNA-ligase"/>
</dbReference>
<proteinExistence type="inferred from homology"/>
<dbReference type="InterPro" id="IPR014729">
    <property type="entry name" value="Rossmann-like_a/b/a_fold"/>
</dbReference>
<evidence type="ECO:0000256" key="11">
    <source>
        <dbReference type="HAMAP-Rule" id="MF_02006"/>
    </source>
</evidence>
<dbReference type="PANTHER" id="PTHR11766:SF0">
    <property type="entry name" value="TYROSINE--TRNA LIGASE, MITOCHONDRIAL"/>
    <property type="match status" value="1"/>
</dbReference>
<dbReference type="FunFam" id="3.10.290.10:FF:000014">
    <property type="entry name" value="Tyrosine--tRNA ligase"/>
    <property type="match status" value="1"/>
</dbReference>
<evidence type="ECO:0000259" key="13">
    <source>
        <dbReference type="Pfam" id="PF22421"/>
    </source>
</evidence>
<reference evidence="14 15" key="1">
    <citation type="submission" date="2019-02" db="EMBL/GenBank/DDBJ databases">
        <title>Deep-cultivation of Planctomycetes and their phenomic and genomic characterization uncovers novel biology.</title>
        <authorList>
            <person name="Wiegand S."/>
            <person name="Jogler M."/>
            <person name="Boedeker C."/>
            <person name="Pinto D."/>
            <person name="Vollmers J."/>
            <person name="Rivas-Marin E."/>
            <person name="Kohn T."/>
            <person name="Peeters S.H."/>
            <person name="Heuer A."/>
            <person name="Rast P."/>
            <person name="Oberbeckmann S."/>
            <person name="Bunk B."/>
            <person name="Jeske O."/>
            <person name="Meyerdierks A."/>
            <person name="Storesund J.E."/>
            <person name="Kallscheuer N."/>
            <person name="Luecker S."/>
            <person name="Lage O.M."/>
            <person name="Pohl T."/>
            <person name="Merkel B.J."/>
            <person name="Hornburger P."/>
            <person name="Mueller R.-W."/>
            <person name="Bruemmer F."/>
            <person name="Labrenz M."/>
            <person name="Spormann A.M."/>
            <person name="Op Den Camp H."/>
            <person name="Overmann J."/>
            <person name="Amann R."/>
            <person name="Jetten M.S.M."/>
            <person name="Mascher T."/>
            <person name="Medema M.H."/>
            <person name="Devos D.P."/>
            <person name="Kaster A.-K."/>
            <person name="Ovreas L."/>
            <person name="Rohde M."/>
            <person name="Galperin M.Y."/>
            <person name="Jogler C."/>
        </authorList>
    </citation>
    <scope>NUCLEOTIDE SEQUENCE [LARGE SCALE GENOMIC DNA]</scope>
    <source>
        <strain evidence="14 15">CA13</strain>
    </source>
</reference>
<dbReference type="OrthoDB" id="9804243at2"/>
<dbReference type="InterPro" id="IPR002305">
    <property type="entry name" value="aa-tRNA-synth_Ic"/>
</dbReference>
<evidence type="ECO:0000313" key="14">
    <source>
        <dbReference type="EMBL" id="TWT82396.1"/>
    </source>
</evidence>
<dbReference type="GO" id="GO:0003723">
    <property type="term" value="F:RNA binding"/>
    <property type="evidence" value="ECO:0007669"/>
    <property type="project" value="UniProtKB-KW"/>
</dbReference>
<evidence type="ECO:0000256" key="9">
    <source>
        <dbReference type="ARBA" id="ARBA00048248"/>
    </source>
</evidence>
<evidence type="ECO:0000256" key="3">
    <source>
        <dbReference type="ARBA" id="ARBA00022598"/>
    </source>
</evidence>
<dbReference type="InterPro" id="IPR024107">
    <property type="entry name" value="Tyr-tRNA-ligase_bac_1"/>
</dbReference>
<comment type="subunit">
    <text evidence="11">Homodimer.</text>
</comment>
<evidence type="ECO:0000256" key="12">
    <source>
        <dbReference type="PROSITE-ProRule" id="PRU00182"/>
    </source>
</evidence>
<evidence type="ECO:0000256" key="7">
    <source>
        <dbReference type="ARBA" id="ARBA00022917"/>
    </source>
</evidence>
<organism evidence="14 15">
    <name type="scientific">Novipirellula herctigrandis</name>
    <dbReference type="NCBI Taxonomy" id="2527986"/>
    <lineage>
        <taxon>Bacteria</taxon>
        <taxon>Pseudomonadati</taxon>
        <taxon>Planctomycetota</taxon>
        <taxon>Planctomycetia</taxon>
        <taxon>Pirellulales</taxon>
        <taxon>Pirellulaceae</taxon>
        <taxon>Novipirellula</taxon>
    </lineage>
</organism>
<feature type="binding site" evidence="11">
    <location>
        <position position="177"/>
    </location>
    <ligand>
        <name>L-tyrosine</name>
        <dbReference type="ChEBI" id="CHEBI:58315"/>
    </ligand>
</feature>
<dbReference type="FunFam" id="3.40.50.620:FF:000008">
    <property type="entry name" value="Tyrosine--tRNA ligase"/>
    <property type="match status" value="1"/>
</dbReference>
<gene>
    <name evidence="14" type="primary">tyrS1</name>
    <name evidence="11" type="synonym">tyrS</name>
    <name evidence="14" type="ORF">CA13_38590</name>
</gene>
<evidence type="ECO:0000313" key="15">
    <source>
        <dbReference type="Proteomes" id="UP000315010"/>
    </source>
</evidence>
<dbReference type="Pfam" id="PF00579">
    <property type="entry name" value="tRNA-synt_1b"/>
    <property type="match status" value="1"/>
</dbReference>
<feature type="binding site" evidence="11">
    <location>
        <position position="173"/>
    </location>
    <ligand>
        <name>L-tyrosine</name>
        <dbReference type="ChEBI" id="CHEBI:58315"/>
    </ligand>
</feature>
<feature type="short sequence motif" description="'HIGH' region" evidence="11">
    <location>
        <begin position="42"/>
        <end position="51"/>
    </location>
</feature>
<dbReference type="InterPro" id="IPR024088">
    <property type="entry name" value="Tyr-tRNA-ligase_bac-type"/>
</dbReference>
<keyword evidence="2 11" id="KW-0963">Cytoplasm</keyword>